<dbReference type="Proteomes" id="UP001187471">
    <property type="component" value="Unassembled WGS sequence"/>
</dbReference>
<dbReference type="InterPro" id="IPR014729">
    <property type="entry name" value="Rossmann-like_a/b/a_fold"/>
</dbReference>
<reference evidence="2" key="1">
    <citation type="submission" date="2022-12" db="EMBL/GenBank/DDBJ databases">
        <title>Draft genome assemblies for two species of Escallonia (Escalloniales).</title>
        <authorList>
            <person name="Chanderbali A."/>
            <person name="Dervinis C."/>
            <person name="Anghel I."/>
            <person name="Soltis D."/>
            <person name="Soltis P."/>
            <person name="Zapata F."/>
        </authorList>
    </citation>
    <scope>NUCLEOTIDE SEQUENCE</scope>
    <source>
        <strain evidence="2">UCBG92.1500</strain>
        <tissue evidence="2">Leaf</tissue>
    </source>
</reference>
<organism evidence="2 3">
    <name type="scientific">Escallonia rubra</name>
    <dbReference type="NCBI Taxonomy" id="112253"/>
    <lineage>
        <taxon>Eukaryota</taxon>
        <taxon>Viridiplantae</taxon>
        <taxon>Streptophyta</taxon>
        <taxon>Embryophyta</taxon>
        <taxon>Tracheophyta</taxon>
        <taxon>Spermatophyta</taxon>
        <taxon>Magnoliopsida</taxon>
        <taxon>eudicotyledons</taxon>
        <taxon>Gunneridae</taxon>
        <taxon>Pentapetalae</taxon>
        <taxon>asterids</taxon>
        <taxon>campanulids</taxon>
        <taxon>Escalloniales</taxon>
        <taxon>Escalloniaceae</taxon>
        <taxon>Escallonia</taxon>
    </lineage>
</organism>
<sequence>MSATPAKILIGISLDAEDSAELLSWAIRNVAHPNDTIVALHVLVTEGMNKPGARRKEETKEWKSIAKYQTQIRKAKAFVISVMADFANTCQSNQVKLEARVGFSSGVGRGLIEEARGMSAEFLLISSSRKRSNR</sequence>
<evidence type="ECO:0000313" key="3">
    <source>
        <dbReference type="Proteomes" id="UP001187471"/>
    </source>
</evidence>
<comment type="caution">
    <text evidence="2">The sequence shown here is derived from an EMBL/GenBank/DDBJ whole genome shotgun (WGS) entry which is preliminary data.</text>
</comment>
<dbReference type="InterPro" id="IPR006016">
    <property type="entry name" value="UspA"/>
</dbReference>
<dbReference type="Gene3D" id="3.40.50.620">
    <property type="entry name" value="HUPs"/>
    <property type="match status" value="1"/>
</dbReference>
<dbReference type="Pfam" id="PF00582">
    <property type="entry name" value="Usp"/>
    <property type="match status" value="1"/>
</dbReference>
<keyword evidence="3" id="KW-1185">Reference proteome</keyword>
<dbReference type="AlphaFoldDB" id="A0AA88R598"/>
<protein>
    <recommendedName>
        <fullName evidence="1">UspA domain-containing protein</fullName>
    </recommendedName>
</protein>
<gene>
    <name evidence="2" type="ORF">RJ640_019247</name>
</gene>
<accession>A0AA88R598</accession>
<evidence type="ECO:0000313" key="2">
    <source>
        <dbReference type="EMBL" id="KAK2982969.1"/>
    </source>
</evidence>
<proteinExistence type="predicted"/>
<dbReference type="SUPFAM" id="SSF52402">
    <property type="entry name" value="Adenine nucleotide alpha hydrolases-like"/>
    <property type="match status" value="1"/>
</dbReference>
<dbReference type="EMBL" id="JAVXUO010001371">
    <property type="protein sequence ID" value="KAK2982969.1"/>
    <property type="molecule type" value="Genomic_DNA"/>
</dbReference>
<name>A0AA88R598_9ASTE</name>
<evidence type="ECO:0000259" key="1">
    <source>
        <dbReference type="Pfam" id="PF00582"/>
    </source>
</evidence>
<feature type="domain" description="UspA" evidence="1">
    <location>
        <begin position="7"/>
        <end position="131"/>
    </location>
</feature>